<evidence type="ECO:0000313" key="12">
    <source>
        <dbReference type="Proteomes" id="UP000003678"/>
    </source>
</evidence>
<evidence type="ECO:0000256" key="5">
    <source>
        <dbReference type="ARBA" id="ARBA00022605"/>
    </source>
</evidence>
<dbReference type="GO" id="GO:0000162">
    <property type="term" value="P:L-tryptophan biosynthetic process"/>
    <property type="evidence" value="ECO:0007669"/>
    <property type="project" value="UniProtKB-UniRule"/>
</dbReference>
<evidence type="ECO:0000256" key="8">
    <source>
        <dbReference type="ARBA" id="ARBA00023235"/>
    </source>
</evidence>
<keyword evidence="8 9" id="KW-0413">Isomerase</keyword>
<organism evidence="11 12">
    <name type="scientific">Brucella ceti str. Cudo</name>
    <dbReference type="NCBI Taxonomy" id="595497"/>
    <lineage>
        <taxon>Bacteria</taxon>
        <taxon>Pseudomonadati</taxon>
        <taxon>Pseudomonadota</taxon>
        <taxon>Alphaproteobacteria</taxon>
        <taxon>Hyphomicrobiales</taxon>
        <taxon>Brucellaceae</taxon>
        <taxon>Brucella/Ochrobactrum group</taxon>
        <taxon>Brucella</taxon>
    </lineage>
</organism>
<comment type="pathway">
    <text evidence="2 9">Amino-acid biosynthesis; L-tryptophan biosynthesis; L-tryptophan from chorismate: step 3/5.</text>
</comment>
<sequence length="227" mass="24273">MRRKPMALDIKICGLKTPEAVAAALDGGATHIGFIFFPKSPRHITPDAAARLRAAATGRAVAVAVTVDADDEALDEIVKTVRSDMLQLHGGETPERVRFLKERYNLPVMKAFSIREAGDLEAIAPYRGIADRFLFDAKPPKGSELPGGNGISFDWNLLAALDADIDYMLSGGLNADNIAEALLKTGAPGIDISSGVECAPGEKDVRLIENFFQAVADANAQPFARRA</sequence>
<dbReference type="NCBIfam" id="NF002295">
    <property type="entry name" value="PRK01222.1-1"/>
    <property type="match status" value="1"/>
</dbReference>
<protein>
    <recommendedName>
        <fullName evidence="4 9">N-(5'-phosphoribosyl)anthranilate isomerase</fullName>
        <shortName evidence="9">PRAI</shortName>
        <ecNumber evidence="3 9">5.3.1.24</ecNumber>
    </recommendedName>
</protein>
<dbReference type="EC" id="5.3.1.24" evidence="3 9"/>
<keyword evidence="6 9" id="KW-0822">Tryptophan biosynthesis</keyword>
<evidence type="ECO:0000256" key="4">
    <source>
        <dbReference type="ARBA" id="ARBA00022272"/>
    </source>
</evidence>
<comment type="caution">
    <text evidence="11">The sequence shown here is derived from an EMBL/GenBank/DDBJ whole genome shotgun (WGS) entry which is preliminary data.</text>
</comment>
<dbReference type="UniPathway" id="UPA00035">
    <property type="reaction ID" value="UER00042"/>
</dbReference>
<evidence type="ECO:0000256" key="7">
    <source>
        <dbReference type="ARBA" id="ARBA00023141"/>
    </source>
</evidence>
<evidence type="ECO:0000256" key="9">
    <source>
        <dbReference type="HAMAP-Rule" id="MF_00135"/>
    </source>
</evidence>
<keyword evidence="7 9" id="KW-0057">Aromatic amino acid biosynthesis</keyword>
<evidence type="ECO:0000256" key="2">
    <source>
        <dbReference type="ARBA" id="ARBA00004664"/>
    </source>
</evidence>
<evidence type="ECO:0000256" key="1">
    <source>
        <dbReference type="ARBA" id="ARBA00001164"/>
    </source>
</evidence>
<keyword evidence="5 9" id="KW-0028">Amino-acid biosynthesis</keyword>
<dbReference type="CDD" id="cd00405">
    <property type="entry name" value="PRAI"/>
    <property type="match status" value="1"/>
</dbReference>
<feature type="domain" description="N-(5'phosphoribosyl) anthranilate isomerase (PRAI)" evidence="10">
    <location>
        <begin position="10"/>
        <end position="214"/>
    </location>
</feature>
<proteinExistence type="inferred from homology"/>
<name>C0G2Z1_9HYPH</name>
<dbReference type="PANTHER" id="PTHR42894">
    <property type="entry name" value="N-(5'-PHOSPHORIBOSYL)ANTHRANILATE ISOMERASE"/>
    <property type="match status" value="1"/>
</dbReference>
<dbReference type="PANTHER" id="PTHR42894:SF1">
    <property type="entry name" value="N-(5'-PHOSPHORIBOSYL)ANTHRANILATE ISOMERASE"/>
    <property type="match status" value="1"/>
</dbReference>
<dbReference type="InterPro" id="IPR013785">
    <property type="entry name" value="Aldolase_TIM"/>
</dbReference>
<evidence type="ECO:0000313" key="11">
    <source>
        <dbReference type="EMBL" id="EEH15185.1"/>
    </source>
</evidence>
<accession>C0G2Z1</accession>
<dbReference type="Pfam" id="PF00697">
    <property type="entry name" value="PRAI"/>
    <property type="match status" value="1"/>
</dbReference>
<dbReference type="EMBL" id="ACJD01000001">
    <property type="protein sequence ID" value="EEH15185.1"/>
    <property type="molecule type" value="Genomic_DNA"/>
</dbReference>
<evidence type="ECO:0000256" key="6">
    <source>
        <dbReference type="ARBA" id="ARBA00022822"/>
    </source>
</evidence>
<dbReference type="HAMAP" id="MF_00135">
    <property type="entry name" value="PRAI"/>
    <property type="match status" value="1"/>
</dbReference>
<dbReference type="GO" id="GO:0004640">
    <property type="term" value="F:phosphoribosylanthranilate isomerase activity"/>
    <property type="evidence" value="ECO:0007669"/>
    <property type="project" value="UniProtKB-UniRule"/>
</dbReference>
<dbReference type="Proteomes" id="UP000003678">
    <property type="component" value="Unassembled WGS sequence"/>
</dbReference>
<gene>
    <name evidence="9" type="primary">trpF</name>
    <name evidence="11" type="ORF">BCETI_1000090</name>
</gene>
<dbReference type="InterPro" id="IPR044643">
    <property type="entry name" value="TrpF_fam"/>
</dbReference>
<dbReference type="Gene3D" id="3.20.20.70">
    <property type="entry name" value="Aldolase class I"/>
    <property type="match status" value="1"/>
</dbReference>
<evidence type="ECO:0000256" key="3">
    <source>
        <dbReference type="ARBA" id="ARBA00012572"/>
    </source>
</evidence>
<dbReference type="InterPro" id="IPR011060">
    <property type="entry name" value="RibuloseP-bd_barrel"/>
</dbReference>
<dbReference type="InterPro" id="IPR001240">
    <property type="entry name" value="PRAI_dom"/>
</dbReference>
<evidence type="ECO:0000259" key="10">
    <source>
        <dbReference type="Pfam" id="PF00697"/>
    </source>
</evidence>
<comment type="catalytic activity">
    <reaction evidence="1 9">
        <text>N-(5-phospho-beta-D-ribosyl)anthranilate = 1-(2-carboxyphenylamino)-1-deoxy-D-ribulose 5-phosphate</text>
        <dbReference type="Rhea" id="RHEA:21540"/>
        <dbReference type="ChEBI" id="CHEBI:18277"/>
        <dbReference type="ChEBI" id="CHEBI:58613"/>
        <dbReference type="EC" id="5.3.1.24"/>
    </reaction>
</comment>
<reference evidence="11 12" key="1">
    <citation type="submission" date="2009-03" db="EMBL/GenBank/DDBJ databases">
        <authorList>
            <person name="Setubal J.C."/>
            <person name="Boyle S."/>
            <person name="Crasta O.R."/>
            <person name="Gillespie J.J."/>
            <person name="Kenyon R.W."/>
            <person name="Lu J."/>
            <person name="Mane S."/>
            <person name="Nagrani S."/>
            <person name="Shallom J.M."/>
            <person name="Shallom S."/>
            <person name="Shukla M."/>
            <person name="Snyder E.E."/>
            <person name="Sobral B.W."/>
            <person name="Wattam A.R."/>
            <person name="Will R."/>
            <person name="Williams K."/>
            <person name="Yoo H."/>
            <person name="Bruce D.H."/>
            <person name="Detter C."/>
            <person name="Munk C."/>
            <person name="Brettin T.S."/>
            <person name="Ficht T."/>
        </authorList>
    </citation>
    <scope>NUCLEOTIDE SEQUENCE [LARGE SCALE GENOMIC DNA]</scope>
    <source>
        <strain evidence="11 12">Cudo</strain>
    </source>
</reference>
<comment type="similarity">
    <text evidence="9">Belongs to the TrpF family.</text>
</comment>
<dbReference type="SUPFAM" id="SSF51366">
    <property type="entry name" value="Ribulose-phoshate binding barrel"/>
    <property type="match status" value="1"/>
</dbReference>
<dbReference type="AlphaFoldDB" id="C0G2Z1"/>